<sequence length="165" mass="18359">MSDEVSFRLAEPSDAQNVLTLLSRLQKESNTFMVDSDLGEITAELESQQIRLINQSYTNLMALAVLDNMPIGIVTVDGIDEQSGEIGVAVLREYQGFTIGTNLMDLAVDWARSYSRLNTLTLAVFENNQAAVHIYRKLGFSVASRKESKNQTILIMSLPVKDDKK</sequence>
<keyword evidence="1 4" id="KW-0808">Transferase</keyword>
<evidence type="ECO:0000256" key="2">
    <source>
        <dbReference type="ARBA" id="ARBA00023315"/>
    </source>
</evidence>
<dbReference type="PANTHER" id="PTHR43877:SF2">
    <property type="entry name" value="AMINOALKYLPHOSPHONATE N-ACETYLTRANSFERASE-RELATED"/>
    <property type="match status" value="1"/>
</dbReference>
<dbReference type="PROSITE" id="PS51186">
    <property type="entry name" value="GNAT"/>
    <property type="match status" value="1"/>
</dbReference>
<dbReference type="CDD" id="cd04301">
    <property type="entry name" value="NAT_SF"/>
    <property type="match status" value="1"/>
</dbReference>
<organism evidence="4 5">
    <name type="scientific">Lentilactobacillus hilgardii</name>
    <name type="common">Lactobacillus hilgardii</name>
    <dbReference type="NCBI Taxonomy" id="1588"/>
    <lineage>
        <taxon>Bacteria</taxon>
        <taxon>Bacillati</taxon>
        <taxon>Bacillota</taxon>
        <taxon>Bacilli</taxon>
        <taxon>Lactobacillales</taxon>
        <taxon>Lactobacillaceae</taxon>
        <taxon>Lentilactobacillus</taxon>
    </lineage>
</organism>
<proteinExistence type="predicted"/>
<dbReference type="InterPro" id="IPR000182">
    <property type="entry name" value="GNAT_dom"/>
</dbReference>
<evidence type="ECO:0000313" key="4">
    <source>
        <dbReference type="EMBL" id="QHB52318.1"/>
    </source>
</evidence>
<feature type="domain" description="N-acetyltransferase" evidence="3">
    <location>
        <begin position="5"/>
        <end position="161"/>
    </location>
</feature>
<dbReference type="GO" id="GO:0016747">
    <property type="term" value="F:acyltransferase activity, transferring groups other than amino-acyl groups"/>
    <property type="evidence" value="ECO:0007669"/>
    <property type="project" value="InterPro"/>
</dbReference>
<dbReference type="Proteomes" id="UP000465035">
    <property type="component" value="Chromosome"/>
</dbReference>
<dbReference type="InterPro" id="IPR016181">
    <property type="entry name" value="Acyl_CoA_acyltransferase"/>
</dbReference>
<dbReference type="Pfam" id="PF00583">
    <property type="entry name" value="Acetyltransf_1"/>
    <property type="match status" value="1"/>
</dbReference>
<evidence type="ECO:0000313" key="5">
    <source>
        <dbReference type="Proteomes" id="UP000465035"/>
    </source>
</evidence>
<dbReference type="EMBL" id="CP047121">
    <property type="protein sequence ID" value="QHB52318.1"/>
    <property type="molecule type" value="Genomic_DNA"/>
</dbReference>
<dbReference type="PANTHER" id="PTHR43877">
    <property type="entry name" value="AMINOALKYLPHOSPHONATE N-ACETYLTRANSFERASE-RELATED-RELATED"/>
    <property type="match status" value="1"/>
</dbReference>
<evidence type="ECO:0000259" key="3">
    <source>
        <dbReference type="PROSITE" id="PS51186"/>
    </source>
</evidence>
<gene>
    <name evidence="4" type="ORF">GQR93_09010</name>
</gene>
<dbReference type="InterPro" id="IPR050832">
    <property type="entry name" value="Bact_Acetyltransf"/>
</dbReference>
<reference evidence="4 5" key="1">
    <citation type="submission" date="2019-12" db="EMBL/GenBank/DDBJ databases">
        <title>Lactobacillus hilgardii FLUB.</title>
        <authorList>
            <person name="Gustaw K."/>
        </authorList>
    </citation>
    <scope>NUCLEOTIDE SEQUENCE [LARGE SCALE GENOMIC DNA]</scope>
    <source>
        <strain evidence="4 5">FLUB</strain>
    </source>
</reference>
<evidence type="ECO:0000256" key="1">
    <source>
        <dbReference type="ARBA" id="ARBA00022679"/>
    </source>
</evidence>
<dbReference type="SMR" id="A0A6P1E6G0"/>
<keyword evidence="2" id="KW-0012">Acyltransferase</keyword>
<dbReference type="AlphaFoldDB" id="A0A6P1E6G0"/>
<protein>
    <submittedName>
        <fullName evidence="4">GNAT family N-acetyltransferase</fullName>
    </submittedName>
</protein>
<dbReference type="Gene3D" id="3.40.630.30">
    <property type="match status" value="1"/>
</dbReference>
<dbReference type="GeneID" id="69058504"/>
<dbReference type="RefSeq" id="WP_003554520.1">
    <property type="nucleotide sequence ID" value="NZ_CABKOL010000102.1"/>
</dbReference>
<accession>A0A6P1E6G0</accession>
<dbReference type="SUPFAM" id="SSF55729">
    <property type="entry name" value="Acyl-CoA N-acyltransferases (Nat)"/>
    <property type="match status" value="1"/>
</dbReference>
<name>A0A6P1E6G0_LENHI</name>